<dbReference type="EMBL" id="LR031358">
    <property type="protein sequence ID" value="VDB99295.1"/>
    <property type="molecule type" value="Genomic_DNA"/>
</dbReference>
<reference evidence="1 2" key="1">
    <citation type="submission" date="2018-08" db="EMBL/GenBank/DDBJ databases">
        <authorList>
            <person name="Lorentzen P. G. S. M."/>
        </authorList>
    </citation>
    <scope>NUCLEOTIDE SEQUENCE [LARGE SCALE GENOMIC DNA]</scope>
    <source>
        <strain evidence="1 2">CRBO_1381</strain>
    </source>
</reference>
<protein>
    <submittedName>
        <fullName evidence="1">Uncharacterized protein</fullName>
    </submittedName>
</protein>
<proteinExistence type="predicted"/>
<dbReference type="Proteomes" id="UP000294726">
    <property type="component" value="Chromosome"/>
</dbReference>
<evidence type="ECO:0000313" key="2">
    <source>
        <dbReference type="Proteomes" id="UP000294726"/>
    </source>
</evidence>
<organism evidence="1 2">
    <name type="scientific">Oenococcus oeni</name>
    <name type="common">Leuconostoc oenos</name>
    <dbReference type="NCBI Taxonomy" id="1247"/>
    <lineage>
        <taxon>Bacteria</taxon>
        <taxon>Bacillati</taxon>
        <taxon>Bacillota</taxon>
        <taxon>Bacilli</taxon>
        <taxon>Lactobacillales</taxon>
        <taxon>Lactobacillaceae</taxon>
        <taxon>Oenococcus</taxon>
    </lineage>
</organism>
<sequence length="22" mass="2562">MLLFISKLVKRFYKLGKGVIHA</sequence>
<accession>A0AAQ2ZET0</accession>
<evidence type="ECO:0000313" key="1">
    <source>
        <dbReference type="EMBL" id="VDB99295.1"/>
    </source>
</evidence>
<name>A0AAQ2ZET0_OENOE</name>
<dbReference type="AlphaFoldDB" id="A0AAQ2ZET0"/>
<gene>
    <name evidence="1" type="ORF">OENI_1857</name>
</gene>